<feature type="domain" description="AAA+ ATPase" evidence="4">
    <location>
        <begin position="254"/>
        <end position="373"/>
    </location>
</feature>
<dbReference type="PANTHER" id="PTHR30258">
    <property type="entry name" value="TYPE II SECRETION SYSTEM PROTEIN GSPE-RELATED"/>
    <property type="match status" value="1"/>
</dbReference>
<dbReference type="InterPro" id="IPR027417">
    <property type="entry name" value="P-loop_NTPase"/>
</dbReference>
<evidence type="ECO:0000259" key="4">
    <source>
        <dbReference type="SMART" id="SM00382"/>
    </source>
</evidence>
<dbReference type="Gene3D" id="3.40.50.300">
    <property type="entry name" value="P-loop containing nucleotide triphosphate hydrolases"/>
    <property type="match status" value="1"/>
</dbReference>
<dbReference type="GO" id="GO:0016887">
    <property type="term" value="F:ATP hydrolysis activity"/>
    <property type="evidence" value="ECO:0007669"/>
    <property type="project" value="TreeGrafter"/>
</dbReference>
<evidence type="ECO:0000313" key="6">
    <source>
        <dbReference type="Proteomes" id="UP000268094"/>
    </source>
</evidence>
<dbReference type="SUPFAM" id="SSF160246">
    <property type="entry name" value="EspE N-terminal domain-like"/>
    <property type="match status" value="1"/>
</dbReference>
<comment type="caution">
    <text evidence="5">The sequence shown here is derived from an EMBL/GenBank/DDBJ whole genome shotgun (WGS) entry which is preliminary data.</text>
</comment>
<evidence type="ECO:0000313" key="5">
    <source>
        <dbReference type="EMBL" id="RKG89966.1"/>
    </source>
</evidence>
<evidence type="ECO:0000256" key="2">
    <source>
        <dbReference type="ARBA" id="ARBA00022741"/>
    </source>
</evidence>
<dbReference type="Gene3D" id="3.30.300.160">
    <property type="entry name" value="Type II secretion system, protein E, N-terminal domain"/>
    <property type="match status" value="1"/>
</dbReference>
<dbReference type="AlphaFoldDB" id="A0A3A8J502"/>
<reference evidence="6" key="1">
    <citation type="submission" date="2018-09" db="EMBL/GenBank/DDBJ databases">
        <authorList>
            <person name="Livingstone P.G."/>
            <person name="Whitworth D.E."/>
        </authorList>
    </citation>
    <scope>NUCLEOTIDE SEQUENCE [LARGE SCALE GENOMIC DNA]</scope>
    <source>
        <strain evidence="6">CA054A</strain>
    </source>
</reference>
<gene>
    <name evidence="5" type="ORF">D7V88_11870</name>
</gene>
<accession>A0A3A8J502</accession>
<evidence type="ECO:0000256" key="1">
    <source>
        <dbReference type="ARBA" id="ARBA00006611"/>
    </source>
</evidence>
<dbReference type="GO" id="GO:0005886">
    <property type="term" value="C:plasma membrane"/>
    <property type="evidence" value="ECO:0007669"/>
    <property type="project" value="TreeGrafter"/>
</dbReference>
<keyword evidence="2" id="KW-0547">Nucleotide-binding</keyword>
<dbReference type="RefSeq" id="WP_120540741.1">
    <property type="nucleotide sequence ID" value="NZ_RAVZ01000062.1"/>
</dbReference>
<dbReference type="CDD" id="cd01129">
    <property type="entry name" value="PulE-GspE-like"/>
    <property type="match status" value="1"/>
</dbReference>
<dbReference type="PANTHER" id="PTHR30258:SF2">
    <property type="entry name" value="COMG OPERON PROTEIN 1"/>
    <property type="match status" value="1"/>
</dbReference>
<dbReference type="Gene3D" id="3.30.450.90">
    <property type="match status" value="1"/>
</dbReference>
<dbReference type="InterPro" id="IPR007831">
    <property type="entry name" value="T2SS_GspE_N"/>
</dbReference>
<dbReference type="GO" id="GO:0005524">
    <property type="term" value="F:ATP binding"/>
    <property type="evidence" value="ECO:0007669"/>
    <property type="project" value="UniProtKB-KW"/>
</dbReference>
<dbReference type="SMART" id="SM00382">
    <property type="entry name" value="AAA"/>
    <property type="match status" value="1"/>
</dbReference>
<dbReference type="Pfam" id="PF05157">
    <property type="entry name" value="MshEN"/>
    <property type="match status" value="1"/>
</dbReference>
<dbReference type="InterPro" id="IPR003593">
    <property type="entry name" value="AAA+_ATPase"/>
</dbReference>
<evidence type="ECO:0000256" key="3">
    <source>
        <dbReference type="ARBA" id="ARBA00022840"/>
    </source>
</evidence>
<dbReference type="SUPFAM" id="SSF52540">
    <property type="entry name" value="P-loop containing nucleoside triphosphate hydrolases"/>
    <property type="match status" value="1"/>
</dbReference>
<keyword evidence="6" id="KW-1185">Reference proteome</keyword>
<protein>
    <submittedName>
        <fullName evidence="5">Type II/IV secretion system protein</fullName>
    </submittedName>
</protein>
<dbReference type="Pfam" id="PF00437">
    <property type="entry name" value="T2SSE"/>
    <property type="match status" value="1"/>
</dbReference>
<dbReference type="Proteomes" id="UP000268094">
    <property type="component" value="Unassembled WGS sequence"/>
</dbReference>
<dbReference type="InterPro" id="IPR037257">
    <property type="entry name" value="T2SS_E_N_sf"/>
</dbReference>
<dbReference type="OrthoDB" id="9805147at2"/>
<proteinExistence type="inferred from homology"/>
<name>A0A3A8J502_9BACT</name>
<dbReference type="EMBL" id="RAVZ01000062">
    <property type="protein sequence ID" value="RKG89966.1"/>
    <property type="molecule type" value="Genomic_DNA"/>
</dbReference>
<organism evidence="5 6">
    <name type="scientific">Corallococcus terminator</name>
    <dbReference type="NCBI Taxonomy" id="2316733"/>
    <lineage>
        <taxon>Bacteria</taxon>
        <taxon>Pseudomonadati</taxon>
        <taxon>Myxococcota</taxon>
        <taxon>Myxococcia</taxon>
        <taxon>Myxococcales</taxon>
        <taxon>Cystobacterineae</taxon>
        <taxon>Myxococcaceae</taxon>
        <taxon>Corallococcus</taxon>
    </lineage>
</organism>
<comment type="similarity">
    <text evidence="1">Belongs to the GSP E family.</text>
</comment>
<dbReference type="InterPro" id="IPR001482">
    <property type="entry name" value="T2SS/T4SS_dom"/>
</dbReference>
<keyword evidence="3" id="KW-0067">ATP-binding</keyword>
<sequence length="512" mass="55532">MASPEVPPFSELSQFTLDRESLRLLPESFCRRLGVAVMGRVDATKEQEPVTVAMLHPDDLSVRYRIADFLRRPVQPVRLNQYEIDTALEVGFGAGSHLTVDVVLRPGTPLSQQPTAVELVNHVLTRAVEQNASDIHLESYPDDVDLRYRVDGILHQAYTDISPDSLPEVVGRIKIMAGLDISERRRPQDGRLRALFHGEAGPKSVDFRVSVVPSPSGEDVVIRLLDATVGLVPVEKLGMTPEVQATVLRLLGNPEGLVLVTGPTGSGKTTTLYAALARLNDGRKKIITAEDPIEYVVPKVNQKQVSTQMPHLTLLRALLRQDPNVMLVGEIRDLETGSTALMAASTGHVVLGTLHTADAIGTVSRLRGLKLEDGDIAEALLAVLAQRLVRRICPGCSAPATPTPEQVALLGPLLDGVQPRAGQGCEACRHTGFKGRVGLFELLVVDPDLQLLIATGAPVVQLRRHAMARGFRTLVQDALEKVAAGVTTLHELTRVVPYRYLVTAREERGTAG</sequence>